<dbReference type="PANTHER" id="PTHR30250:SF11">
    <property type="entry name" value="O-ANTIGEN TRANSPORTER-RELATED"/>
    <property type="match status" value="1"/>
</dbReference>
<dbReference type="STRING" id="397948.Cmaq_1463"/>
<feature type="transmembrane region" description="Helical" evidence="6">
    <location>
        <begin position="150"/>
        <end position="167"/>
    </location>
</feature>
<keyword evidence="3 6" id="KW-0812">Transmembrane</keyword>
<feature type="transmembrane region" description="Helical" evidence="6">
    <location>
        <begin position="247"/>
        <end position="270"/>
    </location>
</feature>
<keyword evidence="8" id="KW-1185">Reference proteome</keyword>
<feature type="transmembrane region" description="Helical" evidence="6">
    <location>
        <begin position="291"/>
        <end position="315"/>
    </location>
</feature>
<evidence type="ECO:0000256" key="4">
    <source>
        <dbReference type="ARBA" id="ARBA00022989"/>
    </source>
</evidence>
<dbReference type="InterPro" id="IPR002797">
    <property type="entry name" value="Polysacc_synth"/>
</dbReference>
<feature type="transmembrane region" description="Helical" evidence="6">
    <location>
        <begin position="7"/>
        <end position="29"/>
    </location>
</feature>
<evidence type="ECO:0000313" key="8">
    <source>
        <dbReference type="Proteomes" id="UP000001137"/>
    </source>
</evidence>
<name>A8M968_CALMQ</name>
<evidence type="ECO:0000256" key="6">
    <source>
        <dbReference type="SAM" id="Phobius"/>
    </source>
</evidence>
<feature type="transmembrane region" description="Helical" evidence="6">
    <location>
        <begin position="111"/>
        <end position="138"/>
    </location>
</feature>
<gene>
    <name evidence="7" type="ordered locus">Cmaq_1463</name>
</gene>
<dbReference type="HOGENOM" id="CLU_684438_0_0_2"/>
<dbReference type="KEGG" id="cma:Cmaq_1463"/>
<dbReference type="Pfam" id="PF01943">
    <property type="entry name" value="Polysacc_synt"/>
    <property type="match status" value="1"/>
</dbReference>
<keyword evidence="4 6" id="KW-1133">Transmembrane helix</keyword>
<evidence type="ECO:0000256" key="5">
    <source>
        <dbReference type="ARBA" id="ARBA00023136"/>
    </source>
</evidence>
<keyword evidence="2" id="KW-1003">Cell membrane</keyword>
<dbReference type="AlphaFoldDB" id="A8M968"/>
<evidence type="ECO:0000313" key="7">
    <source>
        <dbReference type="EMBL" id="ABW02287.1"/>
    </source>
</evidence>
<evidence type="ECO:0000256" key="2">
    <source>
        <dbReference type="ARBA" id="ARBA00022475"/>
    </source>
</evidence>
<organism evidence="7 8">
    <name type="scientific">Caldivirga maquilingensis (strain ATCC 700844 / DSM 13496 / JCM 10307 / IC-167)</name>
    <dbReference type="NCBI Taxonomy" id="397948"/>
    <lineage>
        <taxon>Archaea</taxon>
        <taxon>Thermoproteota</taxon>
        <taxon>Thermoprotei</taxon>
        <taxon>Thermoproteales</taxon>
        <taxon>Thermoproteaceae</taxon>
        <taxon>Caldivirga</taxon>
    </lineage>
</organism>
<dbReference type="GO" id="GO:0005886">
    <property type="term" value="C:plasma membrane"/>
    <property type="evidence" value="ECO:0007669"/>
    <property type="project" value="UniProtKB-SubCell"/>
</dbReference>
<feature type="transmembrane region" description="Helical" evidence="6">
    <location>
        <begin position="173"/>
        <end position="192"/>
    </location>
</feature>
<reference evidence="7 8" key="1">
    <citation type="submission" date="2007-10" db="EMBL/GenBank/DDBJ databases">
        <title>Complete sequence of Caldivirga maquilingensis IC-167.</title>
        <authorList>
            <consortium name="US DOE Joint Genome Institute"/>
            <person name="Copeland A."/>
            <person name="Lucas S."/>
            <person name="Lapidus A."/>
            <person name="Barry K."/>
            <person name="Glavina del Rio T."/>
            <person name="Dalin E."/>
            <person name="Tice H."/>
            <person name="Pitluck S."/>
            <person name="Saunders E."/>
            <person name="Brettin T."/>
            <person name="Bruce D."/>
            <person name="Detter J.C."/>
            <person name="Han C."/>
            <person name="Schmutz J."/>
            <person name="Larimer F."/>
            <person name="Land M."/>
            <person name="Hauser L."/>
            <person name="Kyrpides N."/>
            <person name="Ivanova N."/>
            <person name="Biddle J.F."/>
            <person name="Zhang Z."/>
            <person name="Fitz-Gibbon S.T."/>
            <person name="Lowe T.M."/>
            <person name="Saltikov C."/>
            <person name="House C.H."/>
            <person name="Richardson P."/>
        </authorList>
    </citation>
    <scope>NUCLEOTIDE SEQUENCE [LARGE SCALE GENOMIC DNA]</scope>
    <source>
        <strain evidence="8">ATCC 700844 / DSM 13496 / JCM 10307 / IC-167</strain>
    </source>
</reference>
<accession>A8M968</accession>
<keyword evidence="5 6" id="KW-0472">Membrane</keyword>
<feature type="transmembrane region" description="Helical" evidence="6">
    <location>
        <begin position="220"/>
        <end position="241"/>
    </location>
</feature>
<dbReference type="OrthoDB" id="27832at2157"/>
<feature type="transmembrane region" description="Helical" evidence="6">
    <location>
        <begin position="81"/>
        <end position="105"/>
    </location>
</feature>
<feature type="transmembrane region" description="Helical" evidence="6">
    <location>
        <begin position="35"/>
        <end position="60"/>
    </location>
</feature>
<dbReference type="InterPro" id="IPR050833">
    <property type="entry name" value="Poly_Biosynth_Transport"/>
</dbReference>
<proteinExistence type="predicted"/>
<feature type="transmembrane region" description="Helical" evidence="6">
    <location>
        <begin position="327"/>
        <end position="352"/>
    </location>
</feature>
<dbReference type="eggNOG" id="arCOG02209">
    <property type="taxonomic scope" value="Archaea"/>
</dbReference>
<dbReference type="EMBL" id="CP000852">
    <property type="protein sequence ID" value="ABW02287.1"/>
    <property type="molecule type" value="Genomic_DNA"/>
</dbReference>
<dbReference type="PANTHER" id="PTHR30250">
    <property type="entry name" value="PST FAMILY PREDICTED COLANIC ACID TRANSPORTER"/>
    <property type="match status" value="1"/>
</dbReference>
<sequence>MSSESSVSGVITGYLASAVIYVIILTRLIPLTQYGYYNSLLAMMGIFSLFFPTLGIDVAIAREAAMLHARDMPFEGHMAAILLISIILTTAYSLTLFLAIPLYIISKIPSYYLGIVYIYIAWIITQAFTGVLSTYLWIMSKLRSQGVGNMLYSLVFRPLEVALLVVMHSVYAIIISILIGQLTALLYYMLIIRRLPNPLKGLALIKNGLRRYLNTGFQNWIISYIGSIGGYALTYLVYLSLGPEYVAIYNLVTYMLGAVTTLTGSVSNVFSSKLSHVIGAGGDTKALVRDYAISIIVTSGVLSQLAMLTIPLLPILSIVHGDYVRSIPYAMLLLASAVISAPVSIYTVYYWVLGKGWHSVKISALGVTVGLLIFIITVKYLGFYSVILSSYASSISPLIAFI</sequence>
<evidence type="ECO:0000256" key="3">
    <source>
        <dbReference type="ARBA" id="ARBA00022692"/>
    </source>
</evidence>
<protein>
    <submittedName>
        <fullName evidence="7">Polysaccharide biosynthesis protein</fullName>
    </submittedName>
</protein>
<evidence type="ECO:0000256" key="1">
    <source>
        <dbReference type="ARBA" id="ARBA00004651"/>
    </source>
</evidence>
<comment type="subcellular location">
    <subcellularLocation>
        <location evidence="1">Cell membrane</location>
        <topology evidence="1">Multi-pass membrane protein</topology>
    </subcellularLocation>
</comment>
<dbReference type="RefSeq" id="WP_012186506.1">
    <property type="nucleotide sequence ID" value="NC_009954.1"/>
</dbReference>
<dbReference type="GeneID" id="5709346"/>
<feature type="transmembrane region" description="Helical" evidence="6">
    <location>
        <begin position="364"/>
        <end position="387"/>
    </location>
</feature>
<dbReference type="Proteomes" id="UP000001137">
    <property type="component" value="Chromosome"/>
</dbReference>